<keyword evidence="4" id="KW-0804">Transcription</keyword>
<dbReference type="AlphaFoldDB" id="A0AAX4HMH2"/>
<dbReference type="Pfam" id="PF00126">
    <property type="entry name" value="HTH_1"/>
    <property type="match status" value="1"/>
</dbReference>
<keyword evidence="7" id="KW-1185">Reference proteome</keyword>
<evidence type="ECO:0000259" key="5">
    <source>
        <dbReference type="PROSITE" id="PS50931"/>
    </source>
</evidence>
<keyword evidence="2" id="KW-0805">Transcription regulation</keyword>
<proteinExistence type="inferred from homology"/>
<dbReference type="Proteomes" id="UP001324634">
    <property type="component" value="Chromosome"/>
</dbReference>
<dbReference type="KEGG" id="psti:SOO65_16635"/>
<gene>
    <name evidence="6" type="ORF">SOO65_16635</name>
</gene>
<evidence type="ECO:0000256" key="4">
    <source>
        <dbReference type="ARBA" id="ARBA00023163"/>
    </source>
</evidence>
<evidence type="ECO:0000256" key="1">
    <source>
        <dbReference type="ARBA" id="ARBA00009437"/>
    </source>
</evidence>
<dbReference type="GO" id="GO:0003700">
    <property type="term" value="F:DNA-binding transcription factor activity"/>
    <property type="evidence" value="ECO:0007669"/>
    <property type="project" value="InterPro"/>
</dbReference>
<dbReference type="InterPro" id="IPR036388">
    <property type="entry name" value="WH-like_DNA-bd_sf"/>
</dbReference>
<reference evidence="6 7" key="1">
    <citation type="submission" date="2023-11" db="EMBL/GenBank/DDBJ databases">
        <title>Peredibacter starrii A3.12.</title>
        <authorList>
            <person name="Mitchell R.J."/>
        </authorList>
    </citation>
    <scope>NUCLEOTIDE SEQUENCE [LARGE SCALE GENOMIC DNA]</scope>
    <source>
        <strain evidence="6 7">A3.12</strain>
    </source>
</reference>
<protein>
    <submittedName>
        <fullName evidence="6">LysR family transcriptional regulator</fullName>
    </submittedName>
</protein>
<dbReference type="PANTHER" id="PTHR30537">
    <property type="entry name" value="HTH-TYPE TRANSCRIPTIONAL REGULATOR"/>
    <property type="match status" value="1"/>
</dbReference>
<dbReference type="EMBL" id="CP139487">
    <property type="protein sequence ID" value="WPU64323.1"/>
    <property type="molecule type" value="Genomic_DNA"/>
</dbReference>
<dbReference type="PANTHER" id="PTHR30537:SF20">
    <property type="entry name" value="TRANSCRIPTIONAL REGULATORY PROTEIN"/>
    <property type="match status" value="1"/>
</dbReference>
<dbReference type="Pfam" id="PF03466">
    <property type="entry name" value="LysR_substrate"/>
    <property type="match status" value="1"/>
</dbReference>
<dbReference type="GO" id="GO:0043565">
    <property type="term" value="F:sequence-specific DNA binding"/>
    <property type="evidence" value="ECO:0007669"/>
    <property type="project" value="TreeGrafter"/>
</dbReference>
<name>A0AAX4HMH2_9BACT</name>
<dbReference type="RefSeq" id="WP_321392910.1">
    <property type="nucleotide sequence ID" value="NZ_CP139487.1"/>
</dbReference>
<dbReference type="InterPro" id="IPR000847">
    <property type="entry name" value="LysR_HTH_N"/>
</dbReference>
<evidence type="ECO:0000256" key="3">
    <source>
        <dbReference type="ARBA" id="ARBA00023125"/>
    </source>
</evidence>
<dbReference type="SUPFAM" id="SSF53850">
    <property type="entry name" value="Periplasmic binding protein-like II"/>
    <property type="match status" value="1"/>
</dbReference>
<dbReference type="Gene3D" id="3.40.190.10">
    <property type="entry name" value="Periplasmic binding protein-like II"/>
    <property type="match status" value="2"/>
</dbReference>
<evidence type="ECO:0000313" key="7">
    <source>
        <dbReference type="Proteomes" id="UP001324634"/>
    </source>
</evidence>
<sequence length="297" mass="33219">MKTTIEEMQTLISIVDLGSITLAAERLEQTTSGVSRTLSRLEKKLGVTLLRRTTRKIDLTPEGENFLNHARQILQSIELAEASVNNKENAPTGILRVDSASPFVIHAITPFVQEFMKLYPGITLELYSNDRTIDLIEKRIDVAIRIGKMEDSTLTAISLGTSKRRILASPAYLKQYGTPKNLEDLEGHRLVGFTDPRHLNQWPLKTNAGPYLAKCQIGASSGETILNLAREGAGIVCLSDCMTTKDRKEGKLLQILANHTIDNRELIHAVYYKNIQVSNRVNLFIKFLKSKLKGITY</sequence>
<dbReference type="InterPro" id="IPR005119">
    <property type="entry name" value="LysR_subst-bd"/>
</dbReference>
<dbReference type="InterPro" id="IPR036390">
    <property type="entry name" value="WH_DNA-bd_sf"/>
</dbReference>
<feature type="domain" description="HTH lysR-type" evidence="5">
    <location>
        <begin position="3"/>
        <end position="60"/>
    </location>
</feature>
<keyword evidence="3" id="KW-0238">DNA-binding</keyword>
<dbReference type="SUPFAM" id="SSF46785">
    <property type="entry name" value="Winged helix' DNA-binding domain"/>
    <property type="match status" value="1"/>
</dbReference>
<dbReference type="InterPro" id="IPR058163">
    <property type="entry name" value="LysR-type_TF_proteobact-type"/>
</dbReference>
<evidence type="ECO:0000256" key="2">
    <source>
        <dbReference type="ARBA" id="ARBA00023015"/>
    </source>
</evidence>
<dbReference type="GO" id="GO:0006351">
    <property type="term" value="P:DNA-templated transcription"/>
    <property type="evidence" value="ECO:0007669"/>
    <property type="project" value="TreeGrafter"/>
</dbReference>
<evidence type="ECO:0000313" key="6">
    <source>
        <dbReference type="EMBL" id="WPU64323.1"/>
    </source>
</evidence>
<comment type="similarity">
    <text evidence="1">Belongs to the LysR transcriptional regulatory family.</text>
</comment>
<dbReference type="PROSITE" id="PS50931">
    <property type="entry name" value="HTH_LYSR"/>
    <property type="match status" value="1"/>
</dbReference>
<dbReference type="FunFam" id="1.10.10.10:FF:000001">
    <property type="entry name" value="LysR family transcriptional regulator"/>
    <property type="match status" value="1"/>
</dbReference>
<organism evidence="6 7">
    <name type="scientific">Peredibacter starrii</name>
    <dbReference type="NCBI Taxonomy" id="28202"/>
    <lineage>
        <taxon>Bacteria</taxon>
        <taxon>Pseudomonadati</taxon>
        <taxon>Bdellovibrionota</taxon>
        <taxon>Bacteriovoracia</taxon>
        <taxon>Bacteriovoracales</taxon>
        <taxon>Bacteriovoracaceae</taxon>
        <taxon>Peredibacter</taxon>
    </lineage>
</organism>
<dbReference type="Gene3D" id="1.10.10.10">
    <property type="entry name" value="Winged helix-like DNA-binding domain superfamily/Winged helix DNA-binding domain"/>
    <property type="match status" value="1"/>
</dbReference>
<accession>A0AAX4HMH2</accession>